<dbReference type="AlphaFoldDB" id="A0A7J6WF91"/>
<dbReference type="Proteomes" id="UP000554482">
    <property type="component" value="Unassembled WGS sequence"/>
</dbReference>
<evidence type="ECO:0000256" key="7">
    <source>
        <dbReference type="RuleBase" id="RU000461"/>
    </source>
</evidence>
<gene>
    <name evidence="9" type="ORF">FRX31_014856</name>
</gene>
<dbReference type="GO" id="GO:0044550">
    <property type="term" value="P:secondary metabolite biosynthetic process"/>
    <property type="evidence" value="ECO:0007669"/>
    <property type="project" value="UniProtKB-ARBA"/>
</dbReference>
<dbReference type="GO" id="GO:0016705">
    <property type="term" value="F:oxidoreductase activity, acting on paired donors, with incorporation or reduction of molecular oxygen"/>
    <property type="evidence" value="ECO:0007669"/>
    <property type="project" value="InterPro"/>
</dbReference>
<keyword evidence="3 6" id="KW-0479">Metal-binding</keyword>
<dbReference type="Gene3D" id="1.10.630.10">
    <property type="entry name" value="Cytochrome P450"/>
    <property type="match status" value="1"/>
</dbReference>
<evidence type="ECO:0000313" key="10">
    <source>
        <dbReference type="Proteomes" id="UP000554482"/>
    </source>
</evidence>
<keyword evidence="4 7" id="KW-0560">Oxidoreductase</keyword>
<keyword evidence="5 6" id="KW-0408">Iron</keyword>
<dbReference type="PROSITE" id="PS00086">
    <property type="entry name" value="CYTOCHROME_P450"/>
    <property type="match status" value="1"/>
</dbReference>
<dbReference type="PRINTS" id="PR00385">
    <property type="entry name" value="P450"/>
</dbReference>
<comment type="cofactor">
    <cofactor evidence="6">
        <name>heme</name>
        <dbReference type="ChEBI" id="CHEBI:30413"/>
    </cofactor>
</comment>
<dbReference type="PANTHER" id="PTHR24289:SF1">
    <property type="entry name" value="STEROID 17-ALPHA-HYDROXYLASE_17,20 LYASE"/>
    <property type="match status" value="1"/>
</dbReference>
<organism evidence="9 10">
    <name type="scientific">Thalictrum thalictroides</name>
    <name type="common">Rue-anemone</name>
    <name type="synonym">Anemone thalictroides</name>
    <dbReference type="NCBI Taxonomy" id="46969"/>
    <lineage>
        <taxon>Eukaryota</taxon>
        <taxon>Viridiplantae</taxon>
        <taxon>Streptophyta</taxon>
        <taxon>Embryophyta</taxon>
        <taxon>Tracheophyta</taxon>
        <taxon>Spermatophyta</taxon>
        <taxon>Magnoliopsida</taxon>
        <taxon>Ranunculales</taxon>
        <taxon>Ranunculaceae</taxon>
        <taxon>Thalictroideae</taxon>
        <taxon>Thalictrum</taxon>
    </lineage>
</organism>
<dbReference type="EMBL" id="JABWDY010017163">
    <property type="protein sequence ID" value="KAF5195557.1"/>
    <property type="molecule type" value="Genomic_DNA"/>
</dbReference>
<feature type="transmembrane region" description="Helical" evidence="8">
    <location>
        <begin position="6"/>
        <end position="25"/>
    </location>
</feature>
<evidence type="ECO:0000256" key="1">
    <source>
        <dbReference type="ARBA" id="ARBA00010617"/>
    </source>
</evidence>
<evidence type="ECO:0000256" key="3">
    <source>
        <dbReference type="ARBA" id="ARBA00022723"/>
    </source>
</evidence>
<dbReference type="InterPro" id="IPR036396">
    <property type="entry name" value="Cyt_P450_sf"/>
</dbReference>
<dbReference type="InterPro" id="IPR001128">
    <property type="entry name" value="Cyt_P450"/>
</dbReference>
<dbReference type="GO" id="GO:0004497">
    <property type="term" value="F:monooxygenase activity"/>
    <property type="evidence" value="ECO:0007669"/>
    <property type="project" value="UniProtKB-KW"/>
</dbReference>
<dbReference type="Pfam" id="PF00067">
    <property type="entry name" value="p450"/>
    <property type="match status" value="1"/>
</dbReference>
<keyword evidence="8" id="KW-0472">Membrane</keyword>
<dbReference type="OrthoDB" id="1470350at2759"/>
<keyword evidence="8" id="KW-1133">Transmembrane helix</keyword>
<dbReference type="SUPFAM" id="SSF48264">
    <property type="entry name" value="Cytochrome P450"/>
    <property type="match status" value="1"/>
</dbReference>
<sequence length="488" mass="54950">MEVSLWLVSATLAILLAITTLIRMFTSSSQMKWPSGPKKLPIIGNLHQLGGEVLHVALAKLAKVHGSVMTIWIGSWRPIIVISDTDKAWEVLVTKSSDFGARDFPEFTDTVTASCHTISSSDPGAFWQTLRKGLQSGALGPLNIVAQRQFQERDMKRMIQAMMDEAAKNNNIVKPMEHIKLNSVRLLTRLIFGQTFDDDKFVESMLFEVDDVIRIGGFARLAEAFYYAKYLPSHRKAVREANLLKLRVEKLVRPLLSSSPPTNSYLYFLLSQNLAEEIIIFCIFELYCLGVDSTSSTTTWAIAYLIHEQAVQEKLYQEVRITLDDVDLVRIEDVSKFKYLQAVVKETMRMKPIAPFAIPHKTAKDTTLMGTKVAKGTSIMVNLYALHHNPDIWTEPYKFIPERFMQGEDGSATNKAMEKSFLPFGGGMRICAGMDLGKLQFGFVLANLVNAFKWSCVEEGNFPDLTEKLSFVLLMKTPLEAKITTRKS</sequence>
<dbReference type="GO" id="GO:0005506">
    <property type="term" value="F:iron ion binding"/>
    <property type="evidence" value="ECO:0007669"/>
    <property type="project" value="InterPro"/>
</dbReference>
<keyword evidence="7" id="KW-0503">Monooxygenase</keyword>
<proteinExistence type="inferred from homology"/>
<dbReference type="PANTHER" id="PTHR24289">
    <property type="entry name" value="STEROID 17-ALPHA-HYDROXYLASE/17,20 LYASE"/>
    <property type="match status" value="1"/>
</dbReference>
<protein>
    <submittedName>
        <fullName evidence="9">(S)-canadine synthase</fullName>
    </submittedName>
</protein>
<evidence type="ECO:0000256" key="4">
    <source>
        <dbReference type="ARBA" id="ARBA00023002"/>
    </source>
</evidence>
<comment type="caution">
    <text evidence="9">The sequence shown here is derived from an EMBL/GenBank/DDBJ whole genome shotgun (WGS) entry which is preliminary data.</text>
</comment>
<comment type="similarity">
    <text evidence="1 7">Belongs to the cytochrome P450 family.</text>
</comment>
<reference evidence="9 10" key="1">
    <citation type="submission" date="2020-06" db="EMBL/GenBank/DDBJ databases">
        <title>Transcriptomic and genomic resources for Thalictrum thalictroides and T. hernandezii: Facilitating candidate gene discovery in an emerging model plant lineage.</title>
        <authorList>
            <person name="Arias T."/>
            <person name="Riano-Pachon D.M."/>
            <person name="Di Stilio V.S."/>
        </authorList>
    </citation>
    <scope>NUCLEOTIDE SEQUENCE [LARGE SCALE GENOMIC DNA]</scope>
    <source>
        <strain evidence="10">cv. WT478/WT964</strain>
        <tissue evidence="9">Leaves</tissue>
    </source>
</reference>
<keyword evidence="2 6" id="KW-0349">Heme</keyword>
<evidence type="ECO:0000256" key="2">
    <source>
        <dbReference type="ARBA" id="ARBA00022617"/>
    </source>
</evidence>
<dbReference type="InterPro" id="IPR017972">
    <property type="entry name" value="Cyt_P450_CS"/>
</dbReference>
<dbReference type="GO" id="GO:0020037">
    <property type="term" value="F:heme binding"/>
    <property type="evidence" value="ECO:0007669"/>
    <property type="project" value="InterPro"/>
</dbReference>
<dbReference type="InterPro" id="IPR002401">
    <property type="entry name" value="Cyt_P450_E_grp-I"/>
</dbReference>
<evidence type="ECO:0000256" key="8">
    <source>
        <dbReference type="SAM" id="Phobius"/>
    </source>
</evidence>
<evidence type="ECO:0000256" key="6">
    <source>
        <dbReference type="PIRSR" id="PIRSR602401-1"/>
    </source>
</evidence>
<accession>A0A7J6WF91</accession>
<name>A0A7J6WF91_THATH</name>
<evidence type="ECO:0000256" key="5">
    <source>
        <dbReference type="ARBA" id="ARBA00023004"/>
    </source>
</evidence>
<keyword evidence="8" id="KW-0812">Transmembrane</keyword>
<dbReference type="PRINTS" id="PR00463">
    <property type="entry name" value="EP450I"/>
</dbReference>
<feature type="binding site" description="axial binding residue" evidence="6">
    <location>
        <position position="431"/>
    </location>
    <ligand>
        <name>heme</name>
        <dbReference type="ChEBI" id="CHEBI:30413"/>
    </ligand>
    <ligandPart>
        <name>Fe</name>
        <dbReference type="ChEBI" id="CHEBI:18248"/>
    </ligandPart>
</feature>
<keyword evidence="10" id="KW-1185">Reference proteome</keyword>
<evidence type="ECO:0000313" key="9">
    <source>
        <dbReference type="EMBL" id="KAF5195557.1"/>
    </source>
</evidence>